<dbReference type="PIRSF" id="PIRSF000097">
    <property type="entry name" value="AKR"/>
    <property type="match status" value="1"/>
</dbReference>
<dbReference type="InterPro" id="IPR018170">
    <property type="entry name" value="Aldo/ket_reductase_CS"/>
</dbReference>
<dbReference type="InterPro" id="IPR020471">
    <property type="entry name" value="AKR"/>
</dbReference>
<dbReference type="VEuPathDB" id="TriTrypDB:TEOVI_000350100"/>
<dbReference type="GeneID" id="92377441"/>
<organism evidence="5 6">
    <name type="scientific">Trypanosoma equiperdum</name>
    <dbReference type="NCBI Taxonomy" id="5694"/>
    <lineage>
        <taxon>Eukaryota</taxon>
        <taxon>Discoba</taxon>
        <taxon>Euglenozoa</taxon>
        <taxon>Kinetoplastea</taxon>
        <taxon>Metakinetoplastina</taxon>
        <taxon>Trypanosomatida</taxon>
        <taxon>Trypanosomatidae</taxon>
        <taxon>Trypanosoma</taxon>
    </lineage>
</organism>
<dbReference type="RefSeq" id="XP_067082499.1">
    <property type="nucleotide sequence ID" value="XM_067226398.1"/>
</dbReference>
<feature type="domain" description="NADP-dependent oxidoreductase" evidence="4">
    <location>
        <begin position="39"/>
        <end position="307"/>
    </location>
</feature>
<name>A0A1G4II18_TRYEQ</name>
<dbReference type="Proteomes" id="UP000195570">
    <property type="component" value="Unassembled WGS sequence"/>
</dbReference>
<gene>
    <name evidence="5" type="ORF">TEOVI_000350100</name>
</gene>
<dbReference type="AlphaFoldDB" id="A0A1G4II18"/>
<accession>A0A1G4II18</accession>
<dbReference type="InterPro" id="IPR036812">
    <property type="entry name" value="NAD(P)_OxRdtase_dom_sf"/>
</dbReference>
<proteinExistence type="predicted"/>
<dbReference type="PROSITE" id="PS00798">
    <property type="entry name" value="ALDOKETO_REDUCTASE_1"/>
    <property type="match status" value="1"/>
</dbReference>
<feature type="binding site" evidence="2">
    <location>
        <position position="129"/>
    </location>
    <ligand>
        <name>substrate</name>
    </ligand>
</feature>
<evidence type="ECO:0000256" key="3">
    <source>
        <dbReference type="PIRSR" id="PIRSR000097-3"/>
    </source>
</evidence>
<dbReference type="Gene3D" id="3.20.20.100">
    <property type="entry name" value="NADP-dependent oxidoreductase domain"/>
    <property type="match status" value="1"/>
</dbReference>
<evidence type="ECO:0000313" key="5">
    <source>
        <dbReference type="EMBL" id="SCU71919.1"/>
    </source>
</evidence>
<dbReference type="Pfam" id="PF00248">
    <property type="entry name" value="Aldo_ket_red"/>
    <property type="match status" value="1"/>
</dbReference>
<dbReference type="GO" id="GO:0016491">
    <property type="term" value="F:oxidoreductase activity"/>
    <property type="evidence" value="ECO:0007669"/>
    <property type="project" value="InterPro"/>
</dbReference>
<sequence length="339" mass="38268">MPGVNVMSYKPLGGPVLGVTRMLQMRNGYTIPQCGFGTYRMTPTEAGAAVEYAVQAGFRHFDCAKAYCNQFAVGDGLRRAISSGRVKRDDLFVTSKLWPTDQHPENVEKACRETLEELKVSYLDLYLIHWPVAWRHSPEFKTEEDKYPKHDSGLPAVDERVKLTDTWRAMCALVDKGLVRSIGLSNCSEKHIAEVMGDGDLYAPVLNQIELHPALVQRDLLNVHRTKRMLTASYSPLGMPSRFTSPDYKGLLTHEALLPLSEHSGFSVARLLLNWNLDMHNVVIVRSTRRDHIQSNAKASLYTLSDPVRMILDRFQDREGTVRTINPTNFTHSGESFFS</sequence>
<evidence type="ECO:0000256" key="1">
    <source>
        <dbReference type="PIRSR" id="PIRSR000097-1"/>
    </source>
</evidence>
<comment type="caution">
    <text evidence="5">The sequence shown here is derived from an EMBL/GenBank/DDBJ whole genome shotgun (WGS) entry which is preliminary data.</text>
</comment>
<dbReference type="PRINTS" id="PR00069">
    <property type="entry name" value="ALDKETRDTASE"/>
</dbReference>
<protein>
    <submittedName>
        <fullName evidence="5">Aldo-keto reductase, putative</fullName>
    </submittedName>
</protein>
<dbReference type="PANTHER" id="PTHR11732">
    <property type="entry name" value="ALDO/KETO REDUCTASE"/>
    <property type="match status" value="1"/>
</dbReference>
<feature type="site" description="Lowers pKa of active site Tyr" evidence="3">
    <location>
        <position position="96"/>
    </location>
</feature>
<dbReference type="SUPFAM" id="SSF51430">
    <property type="entry name" value="NAD(P)-linked oxidoreductase"/>
    <property type="match status" value="1"/>
</dbReference>
<keyword evidence="6" id="KW-1185">Reference proteome</keyword>
<reference evidence="5" key="1">
    <citation type="submission" date="2016-09" db="EMBL/GenBank/DDBJ databases">
        <authorList>
            <person name="Hebert L."/>
            <person name="Moumen B."/>
        </authorList>
    </citation>
    <scope>NUCLEOTIDE SEQUENCE [LARGE SCALE GENOMIC DNA]</scope>
    <source>
        <strain evidence="5">OVI</strain>
    </source>
</reference>
<evidence type="ECO:0000313" key="6">
    <source>
        <dbReference type="Proteomes" id="UP000195570"/>
    </source>
</evidence>
<dbReference type="FunFam" id="3.20.20.100:FF:000056">
    <property type="entry name" value="Aldo-keto reductase-like protein"/>
    <property type="match status" value="1"/>
</dbReference>
<evidence type="ECO:0000256" key="2">
    <source>
        <dbReference type="PIRSR" id="PIRSR000097-2"/>
    </source>
</evidence>
<feature type="active site" description="Proton donor" evidence="1">
    <location>
        <position position="67"/>
    </location>
</feature>
<evidence type="ECO:0000259" key="4">
    <source>
        <dbReference type="Pfam" id="PF00248"/>
    </source>
</evidence>
<dbReference type="InterPro" id="IPR023210">
    <property type="entry name" value="NADP_OxRdtase_dom"/>
</dbReference>
<dbReference type="CDD" id="cd19071">
    <property type="entry name" value="AKR_AKR1-5-like"/>
    <property type="match status" value="1"/>
</dbReference>
<dbReference type="EMBL" id="CZPT02001759">
    <property type="protein sequence ID" value="SCU71919.1"/>
    <property type="molecule type" value="Genomic_DNA"/>
</dbReference>